<dbReference type="SUPFAM" id="SSF46785">
    <property type="entry name" value="Winged helix' DNA-binding domain"/>
    <property type="match status" value="1"/>
</dbReference>
<evidence type="ECO:0000256" key="2">
    <source>
        <dbReference type="SAM" id="Phobius"/>
    </source>
</evidence>
<reference evidence="4" key="1">
    <citation type="journal article" date="2020" name="mSystems">
        <title>Genome- and Community-Level Interaction Insights into Carbon Utilization and Element Cycling Functions of Hydrothermarchaeota in Hydrothermal Sediment.</title>
        <authorList>
            <person name="Zhou Z."/>
            <person name="Liu Y."/>
            <person name="Xu W."/>
            <person name="Pan J."/>
            <person name="Luo Z.H."/>
            <person name="Li M."/>
        </authorList>
    </citation>
    <scope>NUCLEOTIDE SEQUENCE [LARGE SCALE GENOMIC DNA]</scope>
    <source>
        <strain evidence="4">SpSt-524</strain>
    </source>
</reference>
<dbReference type="GO" id="GO:0003677">
    <property type="term" value="F:DNA binding"/>
    <property type="evidence" value="ECO:0007669"/>
    <property type="project" value="InterPro"/>
</dbReference>
<keyword evidence="2" id="KW-0472">Membrane</keyword>
<evidence type="ECO:0000256" key="1">
    <source>
        <dbReference type="SAM" id="MobiDB-lite"/>
    </source>
</evidence>
<accession>A0A7C3DHR9</accession>
<dbReference type="InterPro" id="IPR005471">
    <property type="entry name" value="Tscrpt_reg_IclR_N"/>
</dbReference>
<name>A0A7C3DHR9_MEIRU</name>
<sequence>MPTNLRNSLIVLLALAYLTVLVMSAGHLTKWFDLSLGSLPPYFSIGLAVGLELLAFTLSLASTLEPRLRYAFWGGAFFLLLVWFGNLMAMLRVADAPGWEVLAQSLFALGPLVAGKAIGELLRLDARPNPVEPTDRRPTADRSTPPPAVHLETHVHSTTVHQSIQAGTTHSAERFSLDTPVEQSAPAWNKPVPLDDRAEQLLAALSADRPLGPSALARQTGLPKTTVYRLAARLVEAGLVVQTADGLVRKEAPVEP</sequence>
<dbReference type="GO" id="GO:0006355">
    <property type="term" value="P:regulation of DNA-templated transcription"/>
    <property type="evidence" value="ECO:0007669"/>
    <property type="project" value="InterPro"/>
</dbReference>
<dbReference type="CDD" id="cd00090">
    <property type="entry name" value="HTH_ARSR"/>
    <property type="match status" value="1"/>
</dbReference>
<dbReference type="Pfam" id="PF09339">
    <property type="entry name" value="HTH_IclR"/>
    <property type="match status" value="1"/>
</dbReference>
<evidence type="ECO:0000259" key="3">
    <source>
        <dbReference type="Pfam" id="PF09339"/>
    </source>
</evidence>
<dbReference type="AlphaFoldDB" id="A0A7C3DHR9"/>
<dbReference type="Gene3D" id="1.10.10.10">
    <property type="entry name" value="Winged helix-like DNA-binding domain superfamily/Winged helix DNA-binding domain"/>
    <property type="match status" value="1"/>
</dbReference>
<keyword evidence="2" id="KW-0812">Transmembrane</keyword>
<gene>
    <name evidence="4" type="ORF">ENS82_12705</name>
</gene>
<proteinExistence type="predicted"/>
<dbReference type="InterPro" id="IPR036388">
    <property type="entry name" value="WH-like_DNA-bd_sf"/>
</dbReference>
<feature type="domain" description="HTH iclR-type" evidence="3">
    <location>
        <begin position="196"/>
        <end position="243"/>
    </location>
</feature>
<feature type="region of interest" description="Disordered" evidence="1">
    <location>
        <begin position="127"/>
        <end position="149"/>
    </location>
</feature>
<feature type="transmembrane region" description="Helical" evidence="2">
    <location>
        <begin position="40"/>
        <end position="58"/>
    </location>
</feature>
<keyword evidence="2" id="KW-1133">Transmembrane helix</keyword>
<feature type="transmembrane region" description="Helical" evidence="2">
    <location>
        <begin position="70"/>
        <end position="89"/>
    </location>
</feature>
<protein>
    <submittedName>
        <fullName evidence="4">MarR family transcriptional regulator</fullName>
    </submittedName>
</protein>
<dbReference type="EMBL" id="DSWI01000031">
    <property type="protein sequence ID" value="HFG21549.1"/>
    <property type="molecule type" value="Genomic_DNA"/>
</dbReference>
<organism evidence="4">
    <name type="scientific">Meiothermus ruber</name>
    <dbReference type="NCBI Taxonomy" id="277"/>
    <lineage>
        <taxon>Bacteria</taxon>
        <taxon>Thermotogati</taxon>
        <taxon>Deinococcota</taxon>
        <taxon>Deinococci</taxon>
        <taxon>Thermales</taxon>
        <taxon>Thermaceae</taxon>
        <taxon>Meiothermus</taxon>
    </lineage>
</organism>
<dbReference type="InterPro" id="IPR036390">
    <property type="entry name" value="WH_DNA-bd_sf"/>
</dbReference>
<dbReference type="InterPro" id="IPR011991">
    <property type="entry name" value="ArsR-like_HTH"/>
</dbReference>
<evidence type="ECO:0000313" key="4">
    <source>
        <dbReference type="EMBL" id="HFG21549.1"/>
    </source>
</evidence>
<comment type="caution">
    <text evidence="4">The sequence shown here is derived from an EMBL/GenBank/DDBJ whole genome shotgun (WGS) entry which is preliminary data.</text>
</comment>